<organism evidence="4 5">
    <name type="scientific">Gracilibacillus xinjiangensis</name>
    <dbReference type="NCBI Taxonomy" id="1193282"/>
    <lineage>
        <taxon>Bacteria</taxon>
        <taxon>Bacillati</taxon>
        <taxon>Bacillota</taxon>
        <taxon>Bacilli</taxon>
        <taxon>Bacillales</taxon>
        <taxon>Bacillaceae</taxon>
        <taxon>Gracilibacillus</taxon>
    </lineage>
</organism>
<dbReference type="PROSITE" id="PS51724">
    <property type="entry name" value="SPOR"/>
    <property type="match status" value="1"/>
</dbReference>
<gene>
    <name evidence="4" type="ORF">ACFOY7_12905</name>
</gene>
<dbReference type="InterPro" id="IPR036680">
    <property type="entry name" value="SPOR-like_sf"/>
</dbReference>
<comment type="caution">
    <text evidence="4">The sequence shown here is derived from an EMBL/GenBank/DDBJ whole genome shotgun (WGS) entry which is preliminary data.</text>
</comment>
<reference evidence="5" key="1">
    <citation type="journal article" date="2019" name="Int. J. Syst. Evol. Microbiol.">
        <title>The Global Catalogue of Microorganisms (GCM) 10K type strain sequencing project: providing services to taxonomists for standard genome sequencing and annotation.</title>
        <authorList>
            <consortium name="The Broad Institute Genomics Platform"/>
            <consortium name="The Broad Institute Genome Sequencing Center for Infectious Disease"/>
            <person name="Wu L."/>
            <person name="Ma J."/>
        </authorList>
    </citation>
    <scope>NUCLEOTIDE SEQUENCE [LARGE SCALE GENOMIC DNA]</scope>
    <source>
        <strain evidence="5">CCUG 37865</strain>
    </source>
</reference>
<evidence type="ECO:0000256" key="2">
    <source>
        <dbReference type="SAM" id="Phobius"/>
    </source>
</evidence>
<dbReference type="RefSeq" id="WP_390252505.1">
    <property type="nucleotide sequence ID" value="NZ_JBHSDT010000008.1"/>
</dbReference>
<evidence type="ECO:0000256" key="1">
    <source>
        <dbReference type="SAM" id="MobiDB-lite"/>
    </source>
</evidence>
<feature type="transmembrane region" description="Helical" evidence="2">
    <location>
        <begin position="61"/>
        <end position="84"/>
    </location>
</feature>
<dbReference type="Proteomes" id="UP001595882">
    <property type="component" value="Unassembled WGS sequence"/>
</dbReference>
<feature type="region of interest" description="Disordered" evidence="1">
    <location>
        <begin position="1"/>
        <end position="43"/>
    </location>
</feature>
<dbReference type="SUPFAM" id="SSF110997">
    <property type="entry name" value="Sporulation related repeat"/>
    <property type="match status" value="1"/>
</dbReference>
<name>A0ABV8WXZ5_9BACI</name>
<evidence type="ECO:0000313" key="4">
    <source>
        <dbReference type="EMBL" id="MFC4403968.1"/>
    </source>
</evidence>
<evidence type="ECO:0000313" key="5">
    <source>
        <dbReference type="Proteomes" id="UP001595882"/>
    </source>
</evidence>
<feature type="compositionally biased region" description="Polar residues" evidence="1">
    <location>
        <begin position="1"/>
        <end position="11"/>
    </location>
</feature>
<protein>
    <recommendedName>
        <fullName evidence="3">SPOR domain-containing protein</fullName>
    </recommendedName>
</protein>
<dbReference type="EMBL" id="JBHSDT010000008">
    <property type="protein sequence ID" value="MFC4403968.1"/>
    <property type="molecule type" value="Genomic_DNA"/>
</dbReference>
<evidence type="ECO:0000259" key="3">
    <source>
        <dbReference type="PROSITE" id="PS51724"/>
    </source>
</evidence>
<keyword evidence="2" id="KW-0472">Membrane</keyword>
<feature type="domain" description="SPOR" evidence="3">
    <location>
        <begin position="123"/>
        <end position="201"/>
    </location>
</feature>
<dbReference type="Gene3D" id="3.30.70.1070">
    <property type="entry name" value="Sporulation related repeat"/>
    <property type="match status" value="1"/>
</dbReference>
<feature type="compositionally biased region" description="Basic and acidic residues" evidence="1">
    <location>
        <begin position="14"/>
        <end position="39"/>
    </location>
</feature>
<sequence>MKNSNRISVHINQKKQEPKKDPIEHLLEKEKKPTNEEKSQPVYQPIHRPVKSGFWTTYRSFIYAALTAIVIGTFLGFIMLKIFVDMDPEEVSLDNNQRVNSVVTASEDVDTEEKSNDNPIFKSAAHQAFVVQAGVFSSESAATQLLNELKGSNIPAMIWQRDNQFHLFVSVHSTSDASKNYLKSITTDIEMYGGKAWTTVPVEISITESEKKWLESFDTLLPQLFESPDMKLLKEWLTTKPDNLSPNLTAFNEKIEQAGNKEQLDMLTVLEIWYQYSLLSNK</sequence>
<keyword evidence="2" id="KW-1133">Transmembrane helix</keyword>
<keyword evidence="5" id="KW-1185">Reference proteome</keyword>
<dbReference type="InterPro" id="IPR007730">
    <property type="entry name" value="SPOR-like_dom"/>
</dbReference>
<proteinExistence type="predicted"/>
<accession>A0ABV8WXZ5</accession>
<keyword evidence="2" id="KW-0812">Transmembrane</keyword>